<comment type="caution">
    <text evidence="3">The sequence shown here is derived from an EMBL/GenBank/DDBJ whole genome shotgun (WGS) entry which is preliminary data.</text>
</comment>
<dbReference type="AlphaFoldDB" id="A0A8X6L003"/>
<evidence type="ECO:0000313" key="4">
    <source>
        <dbReference type="Proteomes" id="UP000887116"/>
    </source>
</evidence>
<evidence type="ECO:0000256" key="2">
    <source>
        <dbReference type="SAM" id="Phobius"/>
    </source>
</evidence>
<keyword evidence="4" id="KW-1185">Reference proteome</keyword>
<feature type="region of interest" description="Disordered" evidence="1">
    <location>
        <begin position="135"/>
        <end position="163"/>
    </location>
</feature>
<gene>
    <name evidence="3" type="ORF">TNCT_462661</name>
</gene>
<accession>A0A8X6L003</accession>
<proteinExistence type="predicted"/>
<reference evidence="3" key="1">
    <citation type="submission" date="2020-07" db="EMBL/GenBank/DDBJ databases">
        <title>Multicomponent nature underlies the extraordinary mechanical properties of spider dragline silk.</title>
        <authorList>
            <person name="Kono N."/>
            <person name="Nakamura H."/>
            <person name="Mori M."/>
            <person name="Yoshida Y."/>
            <person name="Ohtoshi R."/>
            <person name="Malay A.D."/>
            <person name="Moran D.A.P."/>
            <person name="Tomita M."/>
            <person name="Numata K."/>
            <person name="Arakawa K."/>
        </authorList>
    </citation>
    <scope>NUCLEOTIDE SEQUENCE</scope>
</reference>
<evidence type="ECO:0000313" key="3">
    <source>
        <dbReference type="EMBL" id="GFQ88578.1"/>
    </source>
</evidence>
<keyword evidence="2" id="KW-1133">Transmembrane helix</keyword>
<dbReference type="EMBL" id="BMAO01023413">
    <property type="protein sequence ID" value="GFQ88578.1"/>
    <property type="molecule type" value="Genomic_DNA"/>
</dbReference>
<name>A0A8X6L003_TRICU</name>
<organism evidence="3 4">
    <name type="scientific">Trichonephila clavata</name>
    <name type="common">Joro spider</name>
    <name type="synonym">Nephila clavata</name>
    <dbReference type="NCBI Taxonomy" id="2740835"/>
    <lineage>
        <taxon>Eukaryota</taxon>
        <taxon>Metazoa</taxon>
        <taxon>Ecdysozoa</taxon>
        <taxon>Arthropoda</taxon>
        <taxon>Chelicerata</taxon>
        <taxon>Arachnida</taxon>
        <taxon>Araneae</taxon>
        <taxon>Araneomorphae</taxon>
        <taxon>Entelegynae</taxon>
        <taxon>Araneoidea</taxon>
        <taxon>Nephilidae</taxon>
        <taxon>Trichonephila</taxon>
    </lineage>
</organism>
<evidence type="ECO:0000256" key="1">
    <source>
        <dbReference type="SAM" id="MobiDB-lite"/>
    </source>
</evidence>
<feature type="transmembrane region" description="Helical" evidence="2">
    <location>
        <begin position="16"/>
        <end position="37"/>
    </location>
</feature>
<sequence>MSNSVSDTLVPTNFDASVTTLICSVWIIFVCFGRLFFAKPENVRCLNLHCIMAGAVIVVLMVLVAKNQQREQDFQVRVYKECNLGLPKTHPLTERVADLSVASQEEIRFSKRKNYQPYLREISNHNMQECQNQSKTIWSREKKRTHSSRNRDLEQPGRDLIQW</sequence>
<protein>
    <submittedName>
        <fullName evidence="3">Uncharacterized protein</fullName>
    </submittedName>
</protein>
<keyword evidence="2" id="KW-0812">Transmembrane</keyword>
<dbReference type="Proteomes" id="UP000887116">
    <property type="component" value="Unassembled WGS sequence"/>
</dbReference>
<keyword evidence="2" id="KW-0472">Membrane</keyword>
<feature type="transmembrane region" description="Helical" evidence="2">
    <location>
        <begin position="46"/>
        <end position="65"/>
    </location>
</feature>